<proteinExistence type="predicted"/>
<dbReference type="KEGG" id="ssl:SS1G_06504"/>
<dbReference type="AlphaFoldDB" id="A7EMF6"/>
<organism evidence="1 2">
    <name type="scientific">Sclerotinia sclerotiorum (strain ATCC 18683 / 1980 / Ss-1)</name>
    <name type="common">White mold</name>
    <name type="synonym">Whetzelinia sclerotiorum</name>
    <dbReference type="NCBI Taxonomy" id="665079"/>
    <lineage>
        <taxon>Eukaryota</taxon>
        <taxon>Fungi</taxon>
        <taxon>Dikarya</taxon>
        <taxon>Ascomycota</taxon>
        <taxon>Pezizomycotina</taxon>
        <taxon>Leotiomycetes</taxon>
        <taxon>Helotiales</taxon>
        <taxon>Sclerotiniaceae</taxon>
        <taxon>Sclerotinia</taxon>
    </lineage>
</organism>
<keyword evidence="2" id="KW-1185">Reference proteome</keyword>
<dbReference type="Proteomes" id="UP000001312">
    <property type="component" value="Unassembled WGS sequence"/>
</dbReference>
<accession>A7EMF6</accession>
<evidence type="ECO:0000313" key="2">
    <source>
        <dbReference type="Proteomes" id="UP000001312"/>
    </source>
</evidence>
<dbReference type="GeneID" id="5488744"/>
<dbReference type="EMBL" id="CH476628">
    <property type="protein sequence ID" value="EDO04022.1"/>
    <property type="molecule type" value="Genomic_DNA"/>
</dbReference>
<sequence>MGKAVICLFGWLGAQTVLWFIVFTKERKDTFLLPPPQTGKTTAELAVKVISFFLGGKRASKHGVFNFKLIFVKYATQLHGKIIRTIMLEDDHA</sequence>
<gene>
    <name evidence="1" type="ORF">SS1G_06504</name>
</gene>
<protein>
    <submittedName>
        <fullName evidence="1">Uncharacterized protein</fullName>
    </submittedName>
</protein>
<name>A7EMF6_SCLS1</name>
<evidence type="ECO:0000313" key="1">
    <source>
        <dbReference type="EMBL" id="EDO04022.1"/>
    </source>
</evidence>
<dbReference type="InParanoid" id="A7EMF6"/>
<reference evidence="2" key="1">
    <citation type="journal article" date="2011" name="PLoS Genet.">
        <title>Genomic analysis of the necrotrophic fungal pathogens Sclerotinia sclerotiorum and Botrytis cinerea.</title>
        <authorList>
            <person name="Amselem J."/>
            <person name="Cuomo C.A."/>
            <person name="van Kan J.A."/>
            <person name="Viaud M."/>
            <person name="Benito E.P."/>
            <person name="Couloux A."/>
            <person name="Coutinho P.M."/>
            <person name="de Vries R.P."/>
            <person name="Dyer P.S."/>
            <person name="Fillinger S."/>
            <person name="Fournier E."/>
            <person name="Gout L."/>
            <person name="Hahn M."/>
            <person name="Kohn L."/>
            <person name="Lapalu N."/>
            <person name="Plummer K.M."/>
            <person name="Pradier J.M."/>
            <person name="Quevillon E."/>
            <person name="Sharon A."/>
            <person name="Simon A."/>
            <person name="ten Have A."/>
            <person name="Tudzynski B."/>
            <person name="Tudzynski P."/>
            <person name="Wincker P."/>
            <person name="Andrew M."/>
            <person name="Anthouard V."/>
            <person name="Beever R.E."/>
            <person name="Beffa R."/>
            <person name="Benoit I."/>
            <person name="Bouzid O."/>
            <person name="Brault B."/>
            <person name="Chen Z."/>
            <person name="Choquer M."/>
            <person name="Collemare J."/>
            <person name="Cotton P."/>
            <person name="Danchin E.G."/>
            <person name="Da Silva C."/>
            <person name="Gautier A."/>
            <person name="Giraud C."/>
            <person name="Giraud T."/>
            <person name="Gonzalez C."/>
            <person name="Grossetete S."/>
            <person name="Guldener U."/>
            <person name="Henrissat B."/>
            <person name="Howlett B.J."/>
            <person name="Kodira C."/>
            <person name="Kretschmer M."/>
            <person name="Lappartient A."/>
            <person name="Leroch M."/>
            <person name="Levis C."/>
            <person name="Mauceli E."/>
            <person name="Neuveglise C."/>
            <person name="Oeser B."/>
            <person name="Pearson M."/>
            <person name="Poulain J."/>
            <person name="Poussereau N."/>
            <person name="Quesneville H."/>
            <person name="Rascle C."/>
            <person name="Schumacher J."/>
            <person name="Segurens B."/>
            <person name="Sexton A."/>
            <person name="Silva E."/>
            <person name="Sirven C."/>
            <person name="Soanes D.M."/>
            <person name="Talbot N.J."/>
            <person name="Templeton M."/>
            <person name="Yandava C."/>
            <person name="Yarden O."/>
            <person name="Zeng Q."/>
            <person name="Rollins J.A."/>
            <person name="Lebrun M.H."/>
            <person name="Dickman M."/>
        </authorList>
    </citation>
    <scope>NUCLEOTIDE SEQUENCE [LARGE SCALE GENOMIC DNA]</scope>
    <source>
        <strain evidence="2">ATCC 18683 / 1980 / Ss-1</strain>
    </source>
</reference>
<dbReference type="RefSeq" id="XP_001592264.1">
    <property type="nucleotide sequence ID" value="XM_001592214.1"/>
</dbReference>